<sequence>IISDITELAPASPVASPGGSIDESPHGRQGPHRHRGPASLPPAHLHP</sequence>
<feature type="region of interest" description="Disordered" evidence="4">
    <location>
        <begin position="1"/>
        <end position="47"/>
    </location>
</feature>
<evidence type="ECO:0000256" key="3">
    <source>
        <dbReference type="ARBA" id="ARBA00023163"/>
    </source>
</evidence>
<keyword evidence="1" id="KW-0805">Transcription regulation</keyword>
<dbReference type="Proteomes" id="UP000236370">
    <property type="component" value="Unassembled WGS sequence"/>
</dbReference>
<dbReference type="InterPro" id="IPR010542">
    <property type="entry name" value="Vert_HSTF_C"/>
</dbReference>
<accession>A0A2J8PXJ3</accession>
<dbReference type="EMBL" id="NBAG03000121">
    <property type="protein sequence ID" value="PNI88740.1"/>
    <property type="molecule type" value="Genomic_DNA"/>
</dbReference>
<name>A0A2J8PXJ3_PANTR</name>
<feature type="non-terminal residue" evidence="6">
    <location>
        <position position="1"/>
    </location>
</feature>
<evidence type="ECO:0000313" key="6">
    <source>
        <dbReference type="EMBL" id="PNI88740.1"/>
    </source>
</evidence>
<keyword evidence="2" id="KW-0346">Stress response</keyword>
<dbReference type="AlphaFoldDB" id="A0A2J8PXJ3"/>
<organism evidence="6 7">
    <name type="scientific">Pan troglodytes</name>
    <name type="common">Chimpanzee</name>
    <dbReference type="NCBI Taxonomy" id="9598"/>
    <lineage>
        <taxon>Eukaryota</taxon>
        <taxon>Metazoa</taxon>
        <taxon>Chordata</taxon>
        <taxon>Craniata</taxon>
        <taxon>Vertebrata</taxon>
        <taxon>Euteleostomi</taxon>
        <taxon>Mammalia</taxon>
        <taxon>Eutheria</taxon>
        <taxon>Euarchontoglires</taxon>
        <taxon>Primates</taxon>
        <taxon>Haplorrhini</taxon>
        <taxon>Catarrhini</taxon>
        <taxon>Hominidae</taxon>
        <taxon>Pan</taxon>
    </lineage>
</organism>
<evidence type="ECO:0000259" key="5">
    <source>
        <dbReference type="Pfam" id="PF06546"/>
    </source>
</evidence>
<dbReference type="Pfam" id="PF06546">
    <property type="entry name" value="Vert_HS_TF"/>
    <property type="match status" value="1"/>
</dbReference>
<dbReference type="GO" id="GO:0003677">
    <property type="term" value="F:DNA binding"/>
    <property type="evidence" value="ECO:0007669"/>
    <property type="project" value="InterPro"/>
</dbReference>
<feature type="domain" description="Vertebrate heat shock transcription factor C-terminal" evidence="5">
    <location>
        <begin position="1"/>
        <end position="26"/>
    </location>
</feature>
<proteinExistence type="predicted"/>
<evidence type="ECO:0000256" key="1">
    <source>
        <dbReference type="ARBA" id="ARBA00023015"/>
    </source>
</evidence>
<protein>
    <submittedName>
        <fullName evidence="6">HSF1 isoform 7</fullName>
    </submittedName>
</protein>
<gene>
    <name evidence="6" type="ORF">CK820_G0051917</name>
</gene>
<evidence type="ECO:0000313" key="7">
    <source>
        <dbReference type="Proteomes" id="UP000236370"/>
    </source>
</evidence>
<evidence type="ECO:0000256" key="4">
    <source>
        <dbReference type="SAM" id="MobiDB-lite"/>
    </source>
</evidence>
<comment type="caution">
    <text evidence="6">The sequence shown here is derived from an EMBL/GenBank/DDBJ whole genome shotgun (WGS) entry which is preliminary data.</text>
</comment>
<dbReference type="GO" id="GO:0003700">
    <property type="term" value="F:DNA-binding transcription factor activity"/>
    <property type="evidence" value="ECO:0007669"/>
    <property type="project" value="InterPro"/>
</dbReference>
<reference evidence="6 7" key="1">
    <citation type="submission" date="2017-12" db="EMBL/GenBank/DDBJ databases">
        <title>High-resolution comparative analysis of great ape genomes.</title>
        <authorList>
            <person name="Pollen A."/>
            <person name="Hastie A."/>
            <person name="Hormozdiari F."/>
            <person name="Dougherty M."/>
            <person name="Liu R."/>
            <person name="Chaisson M."/>
            <person name="Hoppe E."/>
            <person name="Hill C."/>
            <person name="Pang A."/>
            <person name="Hillier L."/>
            <person name="Baker C."/>
            <person name="Armstrong J."/>
            <person name="Shendure J."/>
            <person name="Paten B."/>
            <person name="Wilson R."/>
            <person name="Chao H."/>
            <person name="Schneider V."/>
            <person name="Ventura M."/>
            <person name="Kronenberg Z."/>
            <person name="Murali S."/>
            <person name="Gordon D."/>
            <person name="Cantsilieris S."/>
            <person name="Munson K."/>
            <person name="Nelson B."/>
            <person name="Raja A."/>
            <person name="Underwood J."/>
            <person name="Diekhans M."/>
            <person name="Fiddes I."/>
            <person name="Haussler D."/>
            <person name="Eichler E."/>
        </authorList>
    </citation>
    <scope>NUCLEOTIDE SEQUENCE [LARGE SCALE GENOMIC DNA]</scope>
    <source>
        <strain evidence="6">Yerkes chimp pedigree #C0471</strain>
    </source>
</reference>
<keyword evidence="3" id="KW-0804">Transcription</keyword>
<evidence type="ECO:0000256" key="2">
    <source>
        <dbReference type="ARBA" id="ARBA00023016"/>
    </source>
</evidence>